<dbReference type="AlphaFoldDB" id="A0A3N4JT39"/>
<proteinExistence type="predicted"/>
<reference evidence="1 2" key="1">
    <citation type="journal article" date="2018" name="Nat. Ecol. Evol.">
        <title>Pezizomycetes genomes reveal the molecular basis of ectomycorrhizal truffle lifestyle.</title>
        <authorList>
            <person name="Murat C."/>
            <person name="Payen T."/>
            <person name="Noel B."/>
            <person name="Kuo A."/>
            <person name="Morin E."/>
            <person name="Chen J."/>
            <person name="Kohler A."/>
            <person name="Krizsan K."/>
            <person name="Balestrini R."/>
            <person name="Da Silva C."/>
            <person name="Montanini B."/>
            <person name="Hainaut M."/>
            <person name="Levati E."/>
            <person name="Barry K.W."/>
            <person name="Belfiori B."/>
            <person name="Cichocki N."/>
            <person name="Clum A."/>
            <person name="Dockter R.B."/>
            <person name="Fauchery L."/>
            <person name="Guy J."/>
            <person name="Iotti M."/>
            <person name="Le Tacon F."/>
            <person name="Lindquist E.A."/>
            <person name="Lipzen A."/>
            <person name="Malagnac F."/>
            <person name="Mello A."/>
            <person name="Molinier V."/>
            <person name="Miyauchi S."/>
            <person name="Poulain J."/>
            <person name="Riccioni C."/>
            <person name="Rubini A."/>
            <person name="Sitrit Y."/>
            <person name="Splivallo R."/>
            <person name="Traeger S."/>
            <person name="Wang M."/>
            <person name="Zifcakova L."/>
            <person name="Wipf D."/>
            <person name="Zambonelli A."/>
            <person name="Paolocci F."/>
            <person name="Nowrousian M."/>
            <person name="Ottonello S."/>
            <person name="Baldrian P."/>
            <person name="Spatafora J.W."/>
            <person name="Henrissat B."/>
            <person name="Nagy L.G."/>
            <person name="Aury J.M."/>
            <person name="Wincker P."/>
            <person name="Grigoriev I.V."/>
            <person name="Bonfante P."/>
            <person name="Martin F.M."/>
        </authorList>
    </citation>
    <scope>NUCLEOTIDE SEQUENCE [LARGE SCALE GENOMIC DNA]</scope>
    <source>
        <strain evidence="1 2">120613-1</strain>
    </source>
</reference>
<organism evidence="1 2">
    <name type="scientific">Choiromyces venosus 120613-1</name>
    <dbReference type="NCBI Taxonomy" id="1336337"/>
    <lineage>
        <taxon>Eukaryota</taxon>
        <taxon>Fungi</taxon>
        <taxon>Dikarya</taxon>
        <taxon>Ascomycota</taxon>
        <taxon>Pezizomycotina</taxon>
        <taxon>Pezizomycetes</taxon>
        <taxon>Pezizales</taxon>
        <taxon>Tuberaceae</taxon>
        <taxon>Choiromyces</taxon>
    </lineage>
</organism>
<gene>
    <name evidence="1" type="ORF">L873DRAFT_1789003</name>
</gene>
<sequence>MSLLMPCSICRRGEQGGPKRKDTNTFKALYGLEPELASKITHKQTVEVLNVHADAIPPNPESVTEKPHESFEKIIELLERFGDDEGYPDGLADVYQSFWHYHKHEVIEED</sequence>
<dbReference type="EMBL" id="ML120380">
    <property type="protein sequence ID" value="RPB00418.1"/>
    <property type="molecule type" value="Genomic_DNA"/>
</dbReference>
<dbReference type="OrthoDB" id="5420280at2759"/>
<evidence type="ECO:0000313" key="1">
    <source>
        <dbReference type="EMBL" id="RPB00418.1"/>
    </source>
</evidence>
<dbReference type="Proteomes" id="UP000276215">
    <property type="component" value="Unassembled WGS sequence"/>
</dbReference>
<name>A0A3N4JT39_9PEZI</name>
<protein>
    <submittedName>
        <fullName evidence="1">Uncharacterized protein</fullName>
    </submittedName>
</protein>
<keyword evidence="2" id="KW-1185">Reference proteome</keyword>
<evidence type="ECO:0000313" key="2">
    <source>
        <dbReference type="Proteomes" id="UP000276215"/>
    </source>
</evidence>
<accession>A0A3N4JT39</accession>